<protein>
    <submittedName>
        <fullName evidence="6">Uncharacterized protein</fullName>
    </submittedName>
</protein>
<evidence type="ECO:0000313" key="5">
    <source>
        <dbReference type="EMBL" id="CAF2105108.1"/>
    </source>
</evidence>
<dbReference type="Proteomes" id="UP000663824">
    <property type="component" value="Unassembled WGS sequence"/>
</dbReference>
<dbReference type="EMBL" id="CAJNRE010006928">
    <property type="protein sequence ID" value="CAF2060246.1"/>
    <property type="molecule type" value="Genomic_DNA"/>
</dbReference>
<dbReference type="Proteomes" id="UP000676336">
    <property type="component" value="Unassembled WGS sequence"/>
</dbReference>
<dbReference type="EMBL" id="CAJOBJ010057630">
    <property type="protein sequence ID" value="CAF4403999.1"/>
    <property type="molecule type" value="Genomic_DNA"/>
</dbReference>
<evidence type="ECO:0000313" key="7">
    <source>
        <dbReference type="EMBL" id="CAF3825995.1"/>
    </source>
</evidence>
<evidence type="ECO:0000313" key="9">
    <source>
        <dbReference type="EMBL" id="CAF4444094.1"/>
    </source>
</evidence>
<proteinExistence type="predicted"/>
<dbReference type="Proteomes" id="UP000681967">
    <property type="component" value="Unassembled WGS sequence"/>
</dbReference>
<evidence type="ECO:0000313" key="2">
    <source>
        <dbReference type="EMBL" id="CAF0959849.1"/>
    </source>
</evidence>
<dbReference type="EMBL" id="CAJNRG010008563">
    <property type="protein sequence ID" value="CAF2105108.1"/>
    <property type="molecule type" value="Genomic_DNA"/>
</dbReference>
<dbReference type="EMBL" id="CAJOBF010000494">
    <property type="protein sequence ID" value="CAF3825995.1"/>
    <property type="molecule type" value="Genomic_DNA"/>
</dbReference>
<name>A0A816YNF0_9BILA</name>
<gene>
    <name evidence="9" type="ORF">BYL167_LOCUS33454</name>
    <name evidence="2" type="ORF">CJN711_LOCUS367</name>
    <name evidence="8" type="ORF">GIL414_LOCUS30293</name>
    <name evidence="3" type="ORF">KQP761_LOCUS38554</name>
    <name evidence="4" type="ORF">MBJ925_LOCUS14765</name>
    <name evidence="10" type="ORF">SMN809_LOCUS47021</name>
    <name evidence="7" type="ORF">UXM345_LOCUS6291</name>
    <name evidence="6" type="ORF">WKI299_LOCUS32421</name>
    <name evidence="5" type="ORF">XDN619_LOCUS19579</name>
</gene>
<dbReference type="Proteomes" id="UP000681720">
    <property type="component" value="Unassembled WGS sequence"/>
</dbReference>
<feature type="transmembrane region" description="Helical" evidence="1">
    <location>
        <begin position="44"/>
        <end position="65"/>
    </location>
</feature>
<feature type="transmembrane region" description="Helical" evidence="1">
    <location>
        <begin position="183"/>
        <end position="207"/>
    </location>
</feature>
<dbReference type="Proteomes" id="UP000663842">
    <property type="component" value="Unassembled WGS sequence"/>
</dbReference>
<keyword evidence="1" id="KW-0812">Transmembrane</keyword>
<dbReference type="OrthoDB" id="10029029at2759"/>
<evidence type="ECO:0000313" key="10">
    <source>
        <dbReference type="EMBL" id="CAF4797302.1"/>
    </source>
</evidence>
<dbReference type="EMBL" id="CAJOBH010065055">
    <property type="protein sequence ID" value="CAF4444094.1"/>
    <property type="molecule type" value="Genomic_DNA"/>
</dbReference>
<feature type="transmembrane region" description="Helical" evidence="1">
    <location>
        <begin position="74"/>
        <end position="97"/>
    </location>
</feature>
<feature type="transmembrane region" description="Helical" evidence="1">
    <location>
        <begin position="103"/>
        <end position="130"/>
    </location>
</feature>
<evidence type="ECO:0000313" key="8">
    <source>
        <dbReference type="EMBL" id="CAF4403999.1"/>
    </source>
</evidence>
<dbReference type="EMBL" id="CAJNOV010000027">
    <property type="protein sequence ID" value="CAF0959849.1"/>
    <property type="molecule type" value="Genomic_DNA"/>
</dbReference>
<evidence type="ECO:0000313" key="11">
    <source>
        <dbReference type="Proteomes" id="UP000663856"/>
    </source>
</evidence>
<sequence>MSCTDSTNTAYQIFWYDYFLSTGYIESTTNYNAPYGICTGSLLWITYLVNLIHFFILSSGTLYLINFHRDKAGFWWPFLTWIISVVLLVISIIFFIIRYLSFNIFSILIIAFQLAIVTILWFSIFIIVAFTFKVENRYQRCLLLYVIILCVVQVGCVQLQALFTLHCIYNIKFPSTTLDYGYWSAIIAAIGTIDSALLLIHAFMWCLGQQQPQRSTRVNPGSMTQATDNRNRVSSAIRPMDTRTRPSSPVVHNERINRVTSPIDSTILDDFYRQSRVSSNHIYSNAGGTRRFHIQPNNLSMNRTKASTINPKILSINVQECGTQT</sequence>
<evidence type="ECO:0000313" key="3">
    <source>
        <dbReference type="EMBL" id="CAF1685988.1"/>
    </source>
</evidence>
<evidence type="ECO:0000256" key="1">
    <source>
        <dbReference type="SAM" id="Phobius"/>
    </source>
</evidence>
<dbReference type="Proteomes" id="UP000663887">
    <property type="component" value="Unassembled WGS sequence"/>
</dbReference>
<evidence type="ECO:0000313" key="4">
    <source>
        <dbReference type="EMBL" id="CAF2060246.1"/>
    </source>
</evidence>
<accession>A0A816YNF0</accession>
<dbReference type="EMBL" id="CAJNOW010021972">
    <property type="protein sequence ID" value="CAF1685988.1"/>
    <property type="molecule type" value="Genomic_DNA"/>
</dbReference>
<feature type="transmembrane region" description="Helical" evidence="1">
    <location>
        <begin position="142"/>
        <end position="163"/>
    </location>
</feature>
<dbReference type="Proteomes" id="UP000663855">
    <property type="component" value="Unassembled WGS sequence"/>
</dbReference>
<keyword evidence="1" id="KW-1133">Transmembrane helix</keyword>
<keyword evidence="1" id="KW-0472">Membrane</keyword>
<dbReference type="EMBL" id="CAJOBI010147720">
    <property type="protein sequence ID" value="CAF4797302.1"/>
    <property type="molecule type" value="Genomic_DNA"/>
</dbReference>
<evidence type="ECO:0000313" key="6">
    <source>
        <dbReference type="EMBL" id="CAF2163294.1"/>
    </source>
</evidence>
<organism evidence="6 11">
    <name type="scientific">Rotaria magnacalcarata</name>
    <dbReference type="NCBI Taxonomy" id="392030"/>
    <lineage>
        <taxon>Eukaryota</taxon>
        <taxon>Metazoa</taxon>
        <taxon>Spiralia</taxon>
        <taxon>Gnathifera</taxon>
        <taxon>Rotifera</taxon>
        <taxon>Eurotatoria</taxon>
        <taxon>Bdelloidea</taxon>
        <taxon>Philodinida</taxon>
        <taxon>Philodinidae</taxon>
        <taxon>Rotaria</taxon>
    </lineage>
</organism>
<reference evidence="6" key="1">
    <citation type="submission" date="2021-02" db="EMBL/GenBank/DDBJ databases">
        <authorList>
            <person name="Nowell W R."/>
        </authorList>
    </citation>
    <scope>NUCLEOTIDE SEQUENCE</scope>
</reference>
<dbReference type="EMBL" id="CAJNRF010014964">
    <property type="protein sequence ID" value="CAF2163294.1"/>
    <property type="molecule type" value="Genomic_DNA"/>
</dbReference>
<dbReference type="Proteomes" id="UP000663834">
    <property type="component" value="Unassembled WGS sequence"/>
</dbReference>
<comment type="caution">
    <text evidence="6">The sequence shown here is derived from an EMBL/GenBank/DDBJ whole genome shotgun (WGS) entry which is preliminary data.</text>
</comment>
<dbReference type="AlphaFoldDB" id="A0A816YNF0"/>
<dbReference type="Proteomes" id="UP000663856">
    <property type="component" value="Unassembled WGS sequence"/>
</dbReference>